<dbReference type="PROSITE" id="PS51283">
    <property type="entry name" value="DUSP"/>
    <property type="match status" value="1"/>
</dbReference>
<dbReference type="Proteomes" id="UP000694044">
    <property type="component" value="Unassembled WGS sequence"/>
</dbReference>
<evidence type="ECO:0000259" key="3">
    <source>
        <dbReference type="PROSITE" id="PS51283"/>
    </source>
</evidence>
<dbReference type="PANTHER" id="PTHR21646">
    <property type="entry name" value="UBIQUITIN CARBOXYL-TERMINAL HYDROLASE"/>
    <property type="match status" value="1"/>
</dbReference>
<evidence type="ECO:0000256" key="1">
    <source>
        <dbReference type="SAM" id="MobiDB-lite"/>
    </source>
</evidence>
<dbReference type="PROSITE" id="PS00973">
    <property type="entry name" value="USP_2"/>
    <property type="match status" value="1"/>
</dbReference>
<dbReference type="PROSITE" id="PS00972">
    <property type="entry name" value="USP_1"/>
    <property type="match status" value="1"/>
</dbReference>
<feature type="domain" description="USP" evidence="2">
    <location>
        <begin position="487"/>
        <end position="1119"/>
    </location>
</feature>
<dbReference type="InterPro" id="IPR018200">
    <property type="entry name" value="USP_CS"/>
</dbReference>
<evidence type="ECO:0000313" key="4">
    <source>
        <dbReference type="EMBL" id="KAG7381526.1"/>
    </source>
</evidence>
<dbReference type="GO" id="GO:0004843">
    <property type="term" value="F:cysteine-type deubiquitinase activity"/>
    <property type="evidence" value="ECO:0007669"/>
    <property type="project" value="InterPro"/>
</dbReference>
<feature type="region of interest" description="Disordered" evidence="1">
    <location>
        <begin position="50"/>
        <end position="75"/>
    </location>
</feature>
<dbReference type="OrthoDB" id="292964at2759"/>
<feature type="domain" description="DUSP" evidence="3">
    <location>
        <begin position="7"/>
        <end position="137"/>
    </location>
</feature>
<comment type="caution">
    <text evidence="4">The sequence shown here is derived from an EMBL/GenBank/DDBJ whole genome shotgun (WGS) entry which is preliminary data.</text>
</comment>
<keyword evidence="5" id="KW-1185">Reference proteome</keyword>
<gene>
    <name evidence="4" type="ORF">PHYPSEUDO_005944</name>
</gene>
<dbReference type="InterPro" id="IPR001394">
    <property type="entry name" value="Peptidase_C19_UCH"/>
</dbReference>
<evidence type="ECO:0008006" key="6">
    <source>
        <dbReference type="Google" id="ProtNLM"/>
    </source>
</evidence>
<dbReference type="CDD" id="cd20104">
    <property type="entry name" value="MBT_PHF20L1-like"/>
    <property type="match status" value="1"/>
</dbReference>
<proteinExistence type="predicted"/>
<dbReference type="CDD" id="cd02674">
    <property type="entry name" value="Peptidase_C19R"/>
    <property type="match status" value="1"/>
</dbReference>
<evidence type="ECO:0000259" key="2">
    <source>
        <dbReference type="PROSITE" id="PS50235"/>
    </source>
</evidence>
<dbReference type="PROSITE" id="PS50235">
    <property type="entry name" value="USP_3"/>
    <property type="match status" value="1"/>
</dbReference>
<dbReference type="EMBL" id="JAGDFM010000242">
    <property type="protein sequence ID" value="KAG7381526.1"/>
    <property type="molecule type" value="Genomic_DNA"/>
</dbReference>
<accession>A0A8T1VKR6</accession>
<dbReference type="PANTHER" id="PTHR21646:SF46">
    <property type="entry name" value="UBIQUITIN CARBOXYL-TERMINAL HYDROLASE"/>
    <property type="match status" value="1"/>
</dbReference>
<dbReference type="InterPro" id="IPR050185">
    <property type="entry name" value="Ub_carboxyl-term_hydrolase"/>
</dbReference>
<reference evidence="4" key="1">
    <citation type="submission" date="2021-02" db="EMBL/GenBank/DDBJ databases">
        <authorList>
            <person name="Palmer J.M."/>
        </authorList>
    </citation>
    <scope>NUCLEOTIDE SEQUENCE</scope>
    <source>
        <strain evidence="4">SCRP734</strain>
    </source>
</reference>
<dbReference type="AlphaFoldDB" id="A0A8T1VKR6"/>
<evidence type="ECO:0000313" key="5">
    <source>
        <dbReference type="Proteomes" id="UP000694044"/>
    </source>
</evidence>
<dbReference type="GO" id="GO:0016579">
    <property type="term" value="P:protein deubiquitination"/>
    <property type="evidence" value="ECO:0007669"/>
    <property type="project" value="InterPro"/>
</dbReference>
<dbReference type="InterPro" id="IPR028889">
    <property type="entry name" value="USP"/>
</dbReference>
<name>A0A8T1VKR6_9STRA</name>
<dbReference type="Pfam" id="PF00443">
    <property type="entry name" value="UCH"/>
    <property type="match status" value="1"/>
</dbReference>
<protein>
    <recommendedName>
        <fullName evidence="6">Ubiquitinyl hydrolase 1</fullName>
    </recommendedName>
</protein>
<sequence>MAASDRKRNSALRRLAAALERQLREDQLREGQDWFLVASTWWTRVLGASRGDESDENAGHTDDDSEDSDGALPRGNSELQVENAALLDLALSSRKREVAVLQPMLVEGRDYRLVSQRVWNQLSDRFGFDWEIPRPVVARGPAKNRVVEVNPVAFEVLGWRTGLEGPVELLDAEQKPLVLTASEICSLKELQMEIWKAAAGETKLREMFPEVTEENVSVAVQVCYRTDEEAPWTPLRDAVVKEDRPNSGFASSKNPDILVESTTVGELQLEKRDYKPGKEKLHHLLVEGRFTTTEGNEHSDWRHGKFYSEIQAEAWRFTLEKGQLIDAVDTDKKWYESRVIELSETQVKVHYRGWTAKWDEWVNRTSPRLARLHTKVPNWRDFQIGDEVLVGRQLSGKNYPEWRTARVTDRQKSQTDDSLRIELDVDGSKRWMDAQDEMMCPVGTHKAVNASTVVTSPVSSFSPASSYSRYGREYEAGRGRPEFEGVVGLSNLGNTCFMNSMLQCLINTAPLREYFLMKDPETRNPFFTKEINRDNPLGMKGIMAVDFASLLRKMWSNEFKVVTPNKLKSVIGQYAPQFAGYQQQDSQELMNFLLDGLHEDLNRVKSKPYTKSVERNGRGDPEVAQEEWQQFLRRNDSIIVDNFMGQLRSHVTCSNPDCGNESITFDPYMSLSVPIPNKETMTVQVQLFWANGGIPMKYAVELPKDGCTLRDAKEKLSELSSIPISRVFFVEVWNHRILKAYPDTMSIDRIRDGVLHAYELELPVTDYSFSSATIRPSSRPRRLGTLASEPEPTKQMHLVELLHQAPVASPVDGRANSDGYDMLVEEGYGPKQRRVEVELFNTPLLVSIDRKWTKAEIHTKVWQVVHRLVATKGSGNDSGTVFGCGKDQQLPYRLHVTEPNGGATFVNDLPRDDEPVDVSDSSNRPFSFTLEWNRNGYQRGYDETSAKRIALHESMKSLKISTKPDPMTLFDCLTKFTEREQLGEADTWYCPKCKSHVRAFKKFDLFSLPKVLIFHLKRFRYAQNAFYMHRDKISTLVDFPTDGLDLSEFVIGPQHGSEPIYDLYAVSEHMGGLGGGHYTAVAKNPVNKQWFDFNDSHTSPTSAESAVSSKAYVLFYIRRDQA</sequence>
<dbReference type="InterPro" id="IPR006615">
    <property type="entry name" value="Pept_C19_DUSP"/>
</dbReference>
<organism evidence="4 5">
    <name type="scientific">Phytophthora pseudosyringae</name>
    <dbReference type="NCBI Taxonomy" id="221518"/>
    <lineage>
        <taxon>Eukaryota</taxon>
        <taxon>Sar</taxon>
        <taxon>Stramenopiles</taxon>
        <taxon>Oomycota</taxon>
        <taxon>Peronosporomycetes</taxon>
        <taxon>Peronosporales</taxon>
        <taxon>Peronosporaceae</taxon>
        <taxon>Phytophthora</taxon>
    </lineage>
</organism>
<dbReference type="SMART" id="SM00695">
    <property type="entry name" value="DUSP"/>
    <property type="match status" value="1"/>
</dbReference>